<accession>A0A347U6N0</accession>
<evidence type="ECO:0000313" key="2">
    <source>
        <dbReference type="EMBL" id="RXI31205.1"/>
    </source>
</evidence>
<dbReference type="PANTHER" id="PTHR33295">
    <property type="entry name" value="ATPASE"/>
    <property type="match status" value="1"/>
</dbReference>
<proteinExistence type="predicted"/>
<keyword evidence="1" id="KW-0547">Nucleotide-binding</keyword>
<protein>
    <submittedName>
        <fullName evidence="1">ATP-binding protein (AAA domain)</fullName>
    </submittedName>
</protein>
<dbReference type="Proteomes" id="UP000262582">
    <property type="component" value="Chromosome"/>
</dbReference>
<dbReference type="InterPro" id="IPR027417">
    <property type="entry name" value="P-loop_NTPase"/>
</dbReference>
<evidence type="ECO:0000313" key="4">
    <source>
        <dbReference type="Proteomes" id="UP000290588"/>
    </source>
</evidence>
<dbReference type="AlphaFoldDB" id="A0A347U6N0"/>
<dbReference type="EMBL" id="NXIG01000005">
    <property type="protein sequence ID" value="RXI31205.1"/>
    <property type="molecule type" value="Genomic_DNA"/>
</dbReference>
<evidence type="ECO:0000313" key="3">
    <source>
        <dbReference type="Proteomes" id="UP000262582"/>
    </source>
</evidence>
<dbReference type="Proteomes" id="UP000290588">
    <property type="component" value="Unassembled WGS sequence"/>
</dbReference>
<name>A0A347U6N0_9BACT</name>
<dbReference type="RefSeq" id="WP_118916735.1">
    <property type="nucleotide sequence ID" value="NZ_CP032097.1"/>
</dbReference>
<dbReference type="SUPFAM" id="SSF52540">
    <property type="entry name" value="P-loop containing nucleoside triphosphate hydrolases"/>
    <property type="match status" value="1"/>
</dbReference>
<keyword evidence="1" id="KW-0067">ATP-binding</keyword>
<organism evidence="2 4">
    <name type="scientific">Arcobacter ellisii</name>
    <dbReference type="NCBI Taxonomy" id="913109"/>
    <lineage>
        <taxon>Bacteria</taxon>
        <taxon>Pseudomonadati</taxon>
        <taxon>Campylobacterota</taxon>
        <taxon>Epsilonproteobacteria</taxon>
        <taxon>Campylobacterales</taxon>
        <taxon>Arcobacteraceae</taxon>
        <taxon>Arcobacter</taxon>
    </lineage>
</organism>
<dbReference type="PANTHER" id="PTHR33295:SF8">
    <property type="entry name" value="AAA+ ATPASE DOMAIN-CONTAINING PROTEIN"/>
    <property type="match status" value="1"/>
</dbReference>
<reference evidence="2 4" key="1">
    <citation type="submission" date="2017-09" db="EMBL/GenBank/DDBJ databases">
        <title>Genomics of the genus Arcobacter.</title>
        <authorList>
            <person name="Perez-Cataluna A."/>
            <person name="Figueras M.J."/>
            <person name="Salas-Masso N."/>
        </authorList>
    </citation>
    <scope>NUCLEOTIDE SEQUENCE [LARGE SCALE GENOMIC DNA]</scope>
    <source>
        <strain evidence="2 4">CECT 7837</strain>
    </source>
</reference>
<dbReference type="EMBL" id="CP032097">
    <property type="protein sequence ID" value="AXX94508.1"/>
    <property type="molecule type" value="Genomic_DNA"/>
</dbReference>
<dbReference type="GO" id="GO:0005524">
    <property type="term" value="F:ATP binding"/>
    <property type="evidence" value="ECO:0007669"/>
    <property type="project" value="UniProtKB-KW"/>
</dbReference>
<keyword evidence="3" id="KW-1185">Reference proteome</keyword>
<reference evidence="1 3" key="2">
    <citation type="submission" date="2018-08" db="EMBL/GenBank/DDBJ databases">
        <title>Complete genome of the Arcobacter ellisii type strain LMG 26155.</title>
        <authorList>
            <person name="Miller W.G."/>
            <person name="Yee E."/>
            <person name="Bono J.L."/>
        </authorList>
    </citation>
    <scope>NUCLEOTIDE SEQUENCE [LARGE SCALE GENOMIC DNA]</scope>
    <source>
        <strain evidence="1 3">LMG 26155</strain>
    </source>
</reference>
<evidence type="ECO:0000313" key="1">
    <source>
        <dbReference type="EMBL" id="AXX94508.1"/>
    </source>
</evidence>
<dbReference type="KEGG" id="aell:AELL_0829"/>
<sequence>MKSLETCYEINFSKINFIERKVKITNPKTIISGASKTGKTYLIYDFLSNFKSNEYLYIDFSDLRNDLIEIAKNLEEFIKKNEIIVLILENFEFQFSIPSCENIIISTSSNEIIEGFEHINLNALDFEEYLLHDNKHQNITQSFNSFLKFGNLPEIINLEEHKKIQRLQEIIRLICKDETQYEILKIMIENIDEKKSLFQLFNSLKTKIKLSKDKFYEVCKILENSRIIYFLPKYNQEKSTKKIFCYNYSFLNAITYTKKFKNEFSNMVFLELINKYEDIYYYEQIDFYIKSKNIAVVSIPFFNTFLNNNLIKKIIKNALELNIKEINIITISNNEKIQDPKIKINVLPFYEWALS</sequence>
<gene>
    <name evidence="1" type="ORF">AELL_0829</name>
    <name evidence="2" type="ORF">CP962_07015</name>
</gene>
<dbReference type="OrthoDB" id="5372242at2"/>